<dbReference type="InterPro" id="IPR003423">
    <property type="entry name" value="OMP_efflux"/>
</dbReference>
<dbReference type="STRING" id="468056.SAMN05443549_11042"/>
<dbReference type="AlphaFoldDB" id="A0A1M5PGD5"/>
<dbReference type="EMBL" id="FQWB01000010">
    <property type="protein sequence ID" value="SHH00791.1"/>
    <property type="molecule type" value="Genomic_DNA"/>
</dbReference>
<reference evidence="10" key="1">
    <citation type="submission" date="2016-11" db="EMBL/GenBank/DDBJ databases">
        <authorList>
            <person name="Varghese N."/>
            <person name="Submissions S."/>
        </authorList>
    </citation>
    <scope>NUCLEOTIDE SEQUENCE [LARGE SCALE GENOMIC DNA]</scope>
    <source>
        <strain evidence="10">DSM 19978</strain>
    </source>
</reference>
<sequence length="439" mass="49187">MKISHLMLLGGFFIGISSINAQDKTNLKLEEAIQLAWTKSNEISLANTKVETKKQELQSAKNTQYPDLKLTGQALQLTEPTVHLEVDAGSGSFPVPDRMFIGQASLKLPIYAGMKIQNGIKLQDNLFQAENAMAYKTKEDVAMRVINYYANLHKAQRTIELLKENQKSAQQRVNDFVALEKNGIIPRNDLLKAQLQVSKIQLSLDEALHNEKIINYYLVTLLKLPAETRLAVTESDLINFPKNAIPTDEQPAFQNRKDLEALQFQEKATQNNIKIAKGDYYPNVALTGGYTALNLNNVVTLENAMFVGVGLSYDISGILKNGTQVKIAESKALEIKNTEELLKDNIRVQVQQSITNYDLAIKQNVVYNQAVEQATENYRIVKDKYENGLSDTNDLLEADVEQLKSKIAETIAKVDVIQKYYELLSATGQLSQTFNLSKI</sequence>
<dbReference type="GO" id="GO:1990281">
    <property type="term" value="C:efflux pump complex"/>
    <property type="evidence" value="ECO:0007669"/>
    <property type="project" value="TreeGrafter"/>
</dbReference>
<dbReference type="PANTHER" id="PTHR30026:SF20">
    <property type="entry name" value="OUTER MEMBRANE PROTEIN TOLC"/>
    <property type="match status" value="1"/>
</dbReference>
<evidence type="ECO:0000256" key="1">
    <source>
        <dbReference type="ARBA" id="ARBA00004442"/>
    </source>
</evidence>
<keyword evidence="4" id="KW-1134">Transmembrane beta strand</keyword>
<comment type="similarity">
    <text evidence="2">Belongs to the outer membrane factor (OMF) (TC 1.B.17) family.</text>
</comment>
<feature type="coiled-coil region" evidence="8">
    <location>
        <begin position="386"/>
        <end position="413"/>
    </location>
</feature>
<evidence type="ECO:0000256" key="6">
    <source>
        <dbReference type="ARBA" id="ARBA00023136"/>
    </source>
</evidence>
<dbReference type="RefSeq" id="WP_073371913.1">
    <property type="nucleotide sequence ID" value="NZ_FQWB01000010.1"/>
</dbReference>
<evidence type="ECO:0000256" key="4">
    <source>
        <dbReference type="ARBA" id="ARBA00022452"/>
    </source>
</evidence>
<evidence type="ECO:0000256" key="3">
    <source>
        <dbReference type="ARBA" id="ARBA00022448"/>
    </source>
</evidence>
<keyword evidence="3" id="KW-0813">Transport</keyword>
<keyword evidence="7" id="KW-0998">Cell outer membrane</keyword>
<comment type="subcellular location">
    <subcellularLocation>
        <location evidence="1">Cell outer membrane</location>
    </subcellularLocation>
</comment>
<dbReference type="OrthoDB" id="680214at2"/>
<evidence type="ECO:0000256" key="5">
    <source>
        <dbReference type="ARBA" id="ARBA00022692"/>
    </source>
</evidence>
<keyword evidence="6" id="KW-0472">Membrane</keyword>
<keyword evidence="8" id="KW-0175">Coiled coil</keyword>
<dbReference type="Proteomes" id="UP000184516">
    <property type="component" value="Unassembled WGS sequence"/>
</dbReference>
<dbReference type="PANTHER" id="PTHR30026">
    <property type="entry name" value="OUTER MEMBRANE PROTEIN TOLC"/>
    <property type="match status" value="1"/>
</dbReference>
<accession>A0A1M5PGD5</accession>
<evidence type="ECO:0000313" key="10">
    <source>
        <dbReference type="Proteomes" id="UP000184516"/>
    </source>
</evidence>
<dbReference type="InterPro" id="IPR051906">
    <property type="entry name" value="TolC-like"/>
</dbReference>
<keyword evidence="10" id="KW-1185">Reference proteome</keyword>
<gene>
    <name evidence="9" type="ORF">SAMN05443549_11042</name>
</gene>
<protein>
    <submittedName>
        <fullName evidence="9">Outer membrane protein TolC</fullName>
    </submittedName>
</protein>
<dbReference type="Pfam" id="PF02321">
    <property type="entry name" value="OEP"/>
    <property type="match status" value="2"/>
</dbReference>
<dbReference type="Gene3D" id="1.20.1600.10">
    <property type="entry name" value="Outer membrane efflux proteins (OEP)"/>
    <property type="match status" value="1"/>
</dbReference>
<keyword evidence="5" id="KW-0812">Transmembrane</keyword>
<evidence type="ECO:0000256" key="7">
    <source>
        <dbReference type="ARBA" id="ARBA00023237"/>
    </source>
</evidence>
<dbReference type="SUPFAM" id="SSF56954">
    <property type="entry name" value="Outer membrane efflux proteins (OEP)"/>
    <property type="match status" value="1"/>
</dbReference>
<feature type="coiled-coil region" evidence="8">
    <location>
        <begin position="145"/>
        <end position="172"/>
    </location>
</feature>
<dbReference type="GO" id="GO:0015288">
    <property type="term" value="F:porin activity"/>
    <property type="evidence" value="ECO:0007669"/>
    <property type="project" value="TreeGrafter"/>
</dbReference>
<proteinExistence type="inferred from homology"/>
<dbReference type="GO" id="GO:0015562">
    <property type="term" value="F:efflux transmembrane transporter activity"/>
    <property type="evidence" value="ECO:0007669"/>
    <property type="project" value="InterPro"/>
</dbReference>
<name>A0A1M5PGD5_9FLAO</name>
<organism evidence="9 10">
    <name type="scientific">Flavobacterium fluvii</name>
    <dbReference type="NCBI Taxonomy" id="468056"/>
    <lineage>
        <taxon>Bacteria</taxon>
        <taxon>Pseudomonadati</taxon>
        <taxon>Bacteroidota</taxon>
        <taxon>Flavobacteriia</taxon>
        <taxon>Flavobacteriales</taxon>
        <taxon>Flavobacteriaceae</taxon>
        <taxon>Flavobacterium</taxon>
    </lineage>
</organism>
<evidence type="ECO:0000256" key="2">
    <source>
        <dbReference type="ARBA" id="ARBA00007613"/>
    </source>
</evidence>
<dbReference type="GO" id="GO:0009279">
    <property type="term" value="C:cell outer membrane"/>
    <property type="evidence" value="ECO:0007669"/>
    <property type="project" value="UniProtKB-SubCell"/>
</dbReference>
<evidence type="ECO:0000313" key="9">
    <source>
        <dbReference type="EMBL" id="SHH00791.1"/>
    </source>
</evidence>
<evidence type="ECO:0000256" key="8">
    <source>
        <dbReference type="SAM" id="Coils"/>
    </source>
</evidence>